<dbReference type="KEGG" id="ant:Arnit_1715"/>
<dbReference type="Proteomes" id="UP000000939">
    <property type="component" value="Chromosome"/>
</dbReference>
<keyword evidence="2" id="KW-1185">Reference proteome</keyword>
<dbReference type="EMBL" id="CP001999">
    <property type="protein sequence ID" value="ADG93369.1"/>
    <property type="molecule type" value="Genomic_DNA"/>
</dbReference>
<dbReference type="AlphaFoldDB" id="D5V1D5"/>
<reference evidence="1 2" key="1">
    <citation type="journal article" date="2010" name="Stand. Genomic Sci.">
        <title>Complete genome sequence of Arcobacter nitrofigilis type strain (CI).</title>
        <authorList>
            <person name="Pati A."/>
            <person name="Gronow S."/>
            <person name="Lapidus A."/>
            <person name="Copeland A."/>
            <person name="Glavina Del Rio T."/>
            <person name="Nolan M."/>
            <person name="Lucas S."/>
            <person name="Tice H."/>
            <person name="Cheng J.F."/>
            <person name="Han C."/>
            <person name="Chertkov O."/>
            <person name="Bruce D."/>
            <person name="Tapia R."/>
            <person name="Goodwin L."/>
            <person name="Pitluck S."/>
            <person name="Liolios K."/>
            <person name="Ivanova N."/>
            <person name="Mavromatis K."/>
            <person name="Chen A."/>
            <person name="Palaniappan K."/>
            <person name="Land M."/>
            <person name="Hauser L."/>
            <person name="Chang Y.J."/>
            <person name="Jeffries C.D."/>
            <person name="Detter J.C."/>
            <person name="Rohde M."/>
            <person name="Goker M."/>
            <person name="Bristow J."/>
            <person name="Eisen J.A."/>
            <person name="Markowitz V."/>
            <person name="Hugenholtz P."/>
            <person name="Klenk H.P."/>
            <person name="Kyrpides N.C."/>
        </authorList>
    </citation>
    <scope>NUCLEOTIDE SEQUENCE [LARGE SCALE GENOMIC DNA]</scope>
    <source>
        <strain evidence="2">ATCC 33309 / DSM 7299 / CCUG 15893 / LMG 7604 / NCTC 12251 / CI</strain>
    </source>
</reference>
<evidence type="ECO:0000313" key="1">
    <source>
        <dbReference type="EMBL" id="ADG93369.1"/>
    </source>
</evidence>
<protein>
    <submittedName>
        <fullName evidence="1">Uncharacterized protein</fullName>
    </submittedName>
</protein>
<sequence>MQTIILDTKSSISRAIKRIDYLLYKYGNKIL</sequence>
<dbReference type="STRING" id="572480.Arnit_1715"/>
<organism evidence="1 2">
    <name type="scientific">Arcobacter nitrofigilis (strain ATCC 33309 / DSM 7299 / CCUG 15893 / LMG 7604 / NCTC 12251 / CI)</name>
    <name type="common">Campylobacter nitrofigilis</name>
    <dbReference type="NCBI Taxonomy" id="572480"/>
    <lineage>
        <taxon>Bacteria</taxon>
        <taxon>Pseudomonadati</taxon>
        <taxon>Campylobacterota</taxon>
        <taxon>Epsilonproteobacteria</taxon>
        <taxon>Campylobacterales</taxon>
        <taxon>Arcobacteraceae</taxon>
        <taxon>Arcobacter</taxon>
    </lineage>
</organism>
<name>D5V1D5_ARCNC</name>
<accession>D5V1D5</accession>
<dbReference type="HOGENOM" id="CLU_3394808_0_0_7"/>
<proteinExistence type="predicted"/>
<gene>
    <name evidence="1" type="ordered locus">Arnit_1715</name>
</gene>
<evidence type="ECO:0000313" key="2">
    <source>
        <dbReference type="Proteomes" id="UP000000939"/>
    </source>
</evidence>